<dbReference type="Gene3D" id="3.40.50.300">
    <property type="entry name" value="P-loop containing nucleotide triphosphate hydrolases"/>
    <property type="match status" value="1"/>
</dbReference>
<dbReference type="InterPro" id="IPR036443">
    <property type="entry name" value="Znf_RanBP2_sf"/>
</dbReference>
<dbReference type="InterPro" id="IPR050100">
    <property type="entry name" value="TRAFAC_GTPase_members"/>
</dbReference>
<dbReference type="CDD" id="cd01883">
    <property type="entry name" value="EF1_alpha"/>
    <property type="match status" value="1"/>
</dbReference>
<dbReference type="SUPFAM" id="SSF50447">
    <property type="entry name" value="Translation proteins"/>
    <property type="match status" value="1"/>
</dbReference>
<dbReference type="PROSITE" id="PS50199">
    <property type="entry name" value="ZF_RANBP2_2"/>
    <property type="match status" value="1"/>
</dbReference>
<evidence type="ECO:0008006" key="14">
    <source>
        <dbReference type="Google" id="ProtNLM"/>
    </source>
</evidence>
<proteinExistence type="predicted"/>
<dbReference type="Gene3D" id="4.10.1060.10">
    <property type="entry name" value="Zinc finger, RanBP2-type"/>
    <property type="match status" value="1"/>
</dbReference>
<dbReference type="GO" id="GO:0005525">
    <property type="term" value="F:GTP binding"/>
    <property type="evidence" value="ECO:0007669"/>
    <property type="project" value="UniProtKB-KW"/>
</dbReference>
<dbReference type="OrthoDB" id="342024at2759"/>
<dbReference type="PRINTS" id="PR00315">
    <property type="entry name" value="ELONGATNFCT"/>
</dbReference>
<name>A0A835M079_9MAGN</name>
<dbReference type="SUPFAM" id="SSF90209">
    <property type="entry name" value="Ran binding protein zinc finger-like"/>
    <property type="match status" value="1"/>
</dbReference>
<dbReference type="PANTHER" id="PTHR23115">
    <property type="entry name" value="TRANSLATION FACTOR"/>
    <property type="match status" value="1"/>
</dbReference>
<dbReference type="Proteomes" id="UP000631114">
    <property type="component" value="Unassembled WGS sequence"/>
</dbReference>
<dbReference type="AlphaFoldDB" id="A0A835M079"/>
<comment type="caution">
    <text evidence="12">The sequence shown here is derived from an EMBL/GenBank/DDBJ whole genome shotgun (WGS) entry which is preliminary data.</text>
</comment>
<dbReference type="InterPro" id="IPR000795">
    <property type="entry name" value="T_Tr_GTP-bd_dom"/>
</dbReference>
<evidence type="ECO:0000256" key="1">
    <source>
        <dbReference type="ARBA" id="ARBA00004496"/>
    </source>
</evidence>
<organism evidence="12 13">
    <name type="scientific">Coptis chinensis</name>
    <dbReference type="NCBI Taxonomy" id="261450"/>
    <lineage>
        <taxon>Eukaryota</taxon>
        <taxon>Viridiplantae</taxon>
        <taxon>Streptophyta</taxon>
        <taxon>Embryophyta</taxon>
        <taxon>Tracheophyta</taxon>
        <taxon>Spermatophyta</taxon>
        <taxon>Magnoliopsida</taxon>
        <taxon>Ranunculales</taxon>
        <taxon>Ranunculaceae</taxon>
        <taxon>Coptidoideae</taxon>
        <taxon>Coptis</taxon>
    </lineage>
</organism>
<evidence type="ECO:0000256" key="2">
    <source>
        <dbReference type="ARBA" id="ARBA00022481"/>
    </source>
</evidence>
<dbReference type="Gene3D" id="2.40.30.10">
    <property type="entry name" value="Translation factors"/>
    <property type="match status" value="1"/>
</dbReference>
<gene>
    <name evidence="12" type="ORF">IFM89_015357</name>
</gene>
<evidence type="ECO:0000256" key="5">
    <source>
        <dbReference type="ARBA" id="ARBA00022741"/>
    </source>
</evidence>
<keyword evidence="5" id="KW-0547">Nucleotide-binding</keyword>
<dbReference type="GO" id="GO:0005737">
    <property type="term" value="C:cytoplasm"/>
    <property type="evidence" value="ECO:0007669"/>
    <property type="project" value="UniProtKB-SubCell"/>
</dbReference>
<evidence type="ECO:0000313" key="13">
    <source>
        <dbReference type="Proteomes" id="UP000631114"/>
    </source>
</evidence>
<dbReference type="Pfam" id="PF00009">
    <property type="entry name" value="GTP_EFTU"/>
    <property type="match status" value="1"/>
</dbReference>
<dbReference type="SMART" id="SM00547">
    <property type="entry name" value="ZnF_RBZ"/>
    <property type="match status" value="1"/>
</dbReference>
<evidence type="ECO:0000256" key="9">
    <source>
        <dbReference type="PROSITE-ProRule" id="PRU00322"/>
    </source>
</evidence>
<keyword evidence="8" id="KW-0342">GTP-binding</keyword>
<dbReference type="GO" id="GO:0003924">
    <property type="term" value="F:GTPase activity"/>
    <property type="evidence" value="ECO:0007669"/>
    <property type="project" value="InterPro"/>
</dbReference>
<evidence type="ECO:0000313" key="12">
    <source>
        <dbReference type="EMBL" id="KAF9614095.1"/>
    </source>
</evidence>
<dbReference type="InterPro" id="IPR009000">
    <property type="entry name" value="Transl_B-barrel_sf"/>
</dbReference>
<dbReference type="Pfam" id="PF03144">
    <property type="entry name" value="GTP_EFTU_D2"/>
    <property type="match status" value="1"/>
</dbReference>
<dbReference type="InterPro" id="IPR027417">
    <property type="entry name" value="P-loop_NTPase"/>
</dbReference>
<evidence type="ECO:0000256" key="6">
    <source>
        <dbReference type="ARBA" id="ARBA00022771"/>
    </source>
</evidence>
<dbReference type="FunFam" id="2.40.30.10:FF:000020">
    <property type="entry name" value="Translation elongation factor EF-1"/>
    <property type="match status" value="1"/>
</dbReference>
<keyword evidence="13" id="KW-1185">Reference proteome</keyword>
<accession>A0A835M079</accession>
<sequence length="571" mass="62346">MPRKVNCGIDLDIDYYEDEYVDDYYDYNNDNESDGDVQVDYYGTEETFKVNGDTKSGLWQCSICTFDNHESLFACEICGVIRDPMANIHINGKNEAAWDVHAHVGWLAVMHVPDMWGFSYEQQGVIACADIAYAFEASSNKLSSDKELGSSSVQLESVEQPTIRESISSFTIGAKSENSVCSLVKENLDLGSGHSKDYLTTGAAALRSQYKPETWILANQEGVLPQLNLAIVGHVDSGKSTLSGRLLSLLGKISPKEMRKYEKEAKSQGKGSFAYAWALDESAEERERGITMTVAVAYFHSKKYHVVLLDSPGHRDFVPNMIFGANQADAAVLVIDASVGSFEAGMDVNGGQTREHAQLIRSFGVDQVIVAINKMDTVEYSKERFDSIKGQLGTFLRGCGFRDSFMMWVPLSAMENQNMVTAASDVRLSSWYQGPFLLDAIDSLQPPMRDISKPLIMPICDVIKSRSTGQLATSGKLETGALRSGLKVLVMPSGDSATVRSLERDSKACDIAKAGDNVVVYLQGLDVNQVMAGGVLCHPDYPVAIATHLELKILVLDVAAPILVGSQVGVT</sequence>
<dbReference type="PROSITE" id="PS01358">
    <property type="entry name" value="ZF_RANBP2_1"/>
    <property type="match status" value="1"/>
</dbReference>
<feature type="domain" description="Tr-type G" evidence="11">
    <location>
        <begin position="224"/>
        <end position="449"/>
    </location>
</feature>
<dbReference type="InterPro" id="IPR004161">
    <property type="entry name" value="EFTu-like_2"/>
</dbReference>
<dbReference type="PROSITE" id="PS51722">
    <property type="entry name" value="G_TR_2"/>
    <property type="match status" value="1"/>
</dbReference>
<comment type="subcellular location">
    <subcellularLocation>
        <location evidence="1">Cytoplasm</location>
    </subcellularLocation>
</comment>
<keyword evidence="7" id="KW-0862">Zinc</keyword>
<dbReference type="EMBL" id="JADFTS010000003">
    <property type="protein sequence ID" value="KAF9614095.1"/>
    <property type="molecule type" value="Genomic_DNA"/>
</dbReference>
<keyword evidence="4" id="KW-0479">Metal-binding</keyword>
<evidence type="ECO:0000256" key="3">
    <source>
        <dbReference type="ARBA" id="ARBA00022490"/>
    </source>
</evidence>
<evidence type="ECO:0000259" key="11">
    <source>
        <dbReference type="PROSITE" id="PS51722"/>
    </source>
</evidence>
<keyword evidence="6 9" id="KW-0863">Zinc-finger</keyword>
<dbReference type="FunFam" id="3.40.50.300:FF:001277">
    <property type="entry name" value="Elongation factor 1 alpha-like protein"/>
    <property type="match status" value="1"/>
</dbReference>
<evidence type="ECO:0000256" key="7">
    <source>
        <dbReference type="ARBA" id="ARBA00022833"/>
    </source>
</evidence>
<evidence type="ECO:0000256" key="8">
    <source>
        <dbReference type="ARBA" id="ARBA00023134"/>
    </source>
</evidence>
<dbReference type="SUPFAM" id="SSF52540">
    <property type="entry name" value="P-loop containing nucleoside triphosphate hydrolases"/>
    <property type="match status" value="1"/>
</dbReference>
<feature type="domain" description="RanBP2-type" evidence="10">
    <location>
        <begin position="55"/>
        <end position="84"/>
    </location>
</feature>
<evidence type="ECO:0000256" key="4">
    <source>
        <dbReference type="ARBA" id="ARBA00022723"/>
    </source>
</evidence>
<evidence type="ECO:0000259" key="10">
    <source>
        <dbReference type="PROSITE" id="PS50199"/>
    </source>
</evidence>
<keyword evidence="2" id="KW-0488">Methylation</keyword>
<protein>
    <recommendedName>
        <fullName evidence="14">Elongation factor 1-alpha</fullName>
    </recommendedName>
</protein>
<dbReference type="GO" id="GO:0008270">
    <property type="term" value="F:zinc ion binding"/>
    <property type="evidence" value="ECO:0007669"/>
    <property type="project" value="UniProtKB-KW"/>
</dbReference>
<dbReference type="InterPro" id="IPR001876">
    <property type="entry name" value="Znf_RanBP2"/>
</dbReference>
<reference evidence="12 13" key="1">
    <citation type="submission" date="2020-10" db="EMBL/GenBank/DDBJ databases">
        <title>The Coptis chinensis genome and diversification of protoberbering-type alkaloids.</title>
        <authorList>
            <person name="Wang B."/>
            <person name="Shu S."/>
            <person name="Song C."/>
            <person name="Liu Y."/>
        </authorList>
    </citation>
    <scope>NUCLEOTIDE SEQUENCE [LARGE SCALE GENOMIC DNA]</scope>
    <source>
        <strain evidence="12">HL-2020</strain>
        <tissue evidence="12">Leaf</tissue>
    </source>
</reference>
<keyword evidence="3" id="KW-0963">Cytoplasm</keyword>